<dbReference type="PROSITE" id="PS51318">
    <property type="entry name" value="TAT"/>
    <property type="match status" value="1"/>
</dbReference>
<proteinExistence type="predicted"/>
<dbReference type="SUPFAM" id="SSF53649">
    <property type="entry name" value="Alkaline phosphatase-like"/>
    <property type="match status" value="1"/>
</dbReference>
<reference evidence="3" key="1">
    <citation type="submission" date="2022-10" db="EMBL/GenBank/DDBJ databases">
        <title>The complete genomes of actinobacterial strains from the NBC collection.</title>
        <authorList>
            <person name="Joergensen T.S."/>
            <person name="Alvarez Arevalo M."/>
            <person name="Sterndorff E.B."/>
            <person name="Faurdal D."/>
            <person name="Vuksanovic O."/>
            <person name="Mourched A.-S."/>
            <person name="Charusanti P."/>
            <person name="Shaw S."/>
            <person name="Blin K."/>
            <person name="Weber T."/>
        </authorList>
    </citation>
    <scope>NUCLEOTIDE SEQUENCE</scope>
    <source>
        <strain evidence="3">NBC_00119</strain>
    </source>
</reference>
<dbReference type="EMBL" id="CP108195">
    <property type="protein sequence ID" value="WTS11497.1"/>
    <property type="molecule type" value="Genomic_DNA"/>
</dbReference>
<feature type="signal peptide" evidence="1">
    <location>
        <begin position="1"/>
        <end position="31"/>
    </location>
</feature>
<evidence type="ECO:0000256" key="1">
    <source>
        <dbReference type="SAM" id="SignalP"/>
    </source>
</evidence>
<dbReference type="Gene3D" id="3.40.720.10">
    <property type="entry name" value="Alkaline Phosphatase, subunit A"/>
    <property type="match status" value="1"/>
</dbReference>
<dbReference type="InterPro" id="IPR000917">
    <property type="entry name" value="Sulfatase_N"/>
</dbReference>
<protein>
    <submittedName>
        <fullName evidence="3">Sulfatase</fullName>
    </submittedName>
</protein>
<evidence type="ECO:0000313" key="3">
    <source>
        <dbReference type="EMBL" id="WTS11497.1"/>
    </source>
</evidence>
<accession>A0AAU1U436</accession>
<feature type="domain" description="Sulfatase N-terminal" evidence="2">
    <location>
        <begin position="45"/>
        <end position="356"/>
    </location>
</feature>
<dbReference type="CDD" id="cd16147">
    <property type="entry name" value="G6S"/>
    <property type="match status" value="1"/>
</dbReference>
<dbReference type="InterPro" id="IPR017850">
    <property type="entry name" value="Alkaline_phosphatase_core_sf"/>
</dbReference>
<dbReference type="Pfam" id="PF00884">
    <property type="entry name" value="Sulfatase"/>
    <property type="match status" value="1"/>
</dbReference>
<dbReference type="InterPro" id="IPR006311">
    <property type="entry name" value="TAT_signal"/>
</dbReference>
<dbReference type="AlphaFoldDB" id="A0AAU1U436"/>
<dbReference type="PANTHER" id="PTHR43108">
    <property type="entry name" value="N-ACETYLGLUCOSAMINE-6-SULFATASE FAMILY MEMBER"/>
    <property type="match status" value="1"/>
</dbReference>
<organism evidence="3">
    <name type="scientific">Streptomyces sp. NBC_00119</name>
    <dbReference type="NCBI Taxonomy" id="2975659"/>
    <lineage>
        <taxon>Bacteria</taxon>
        <taxon>Bacillati</taxon>
        <taxon>Actinomycetota</taxon>
        <taxon>Actinomycetes</taxon>
        <taxon>Kitasatosporales</taxon>
        <taxon>Streptomycetaceae</taxon>
        <taxon>Streptomyces</taxon>
    </lineage>
</organism>
<sequence>MSEHEQSKVSRRGFLASSAAVAAAVAVPAAAQLATGTPAAAATRPNILLIVTDDQPKHTDWATSKTINWLVGQGVKFTDGHVATPLCAPSRSSVFSGRHAHNHGVLDNGHPYKLDQNTTVQRYLKQAGYRTGLFGKYLNAWNVSDNPPHFEEWVLEDPVVYNDGTYNDNGTVHTIAGYSTTIIKNKTLAFLDKAATDTRPWFAVVTPKASHEPNTPETQYANTVVPDWNGRPSVFETDKSDKPDYIQNASQTLADGQSLRQRQLRTLLSVDDAVQAFKDKLVSLGQLHNTLVIYISDNGYTWADHGWSKKSVPYSPSHEVPFYLSWPAGGLGAGTTDNRIVANIDIAPTILDAAGITANTPQDGKSLLGTYSRDHLLVEWWEQGAHQTGSPHTWSSYVAKDKQYTEYYKLHTDTNGNVVGTGEVAFREYYDLTNDPYQLTNKLYGATSADERALGIPALRDQLAADRVS</sequence>
<dbReference type="PANTHER" id="PTHR43108:SF8">
    <property type="entry name" value="SD21168P"/>
    <property type="match status" value="1"/>
</dbReference>
<feature type="chain" id="PRO_5043434982" evidence="1">
    <location>
        <begin position="32"/>
        <end position="469"/>
    </location>
</feature>
<evidence type="ECO:0000259" key="2">
    <source>
        <dbReference type="Pfam" id="PF00884"/>
    </source>
</evidence>
<keyword evidence="1" id="KW-0732">Signal</keyword>
<gene>
    <name evidence="3" type="ORF">OHU69_10795</name>
</gene>
<name>A0AAU1U436_9ACTN</name>